<dbReference type="Proteomes" id="UP001066276">
    <property type="component" value="Chromosome 9"/>
</dbReference>
<dbReference type="EMBL" id="JANPWB010000013">
    <property type="protein sequence ID" value="KAJ1109016.1"/>
    <property type="molecule type" value="Genomic_DNA"/>
</dbReference>
<name>A0AAV7N093_PLEWA</name>
<sequence>PSKRMLSALSRTRQSQVWKIPAVVLANFYPHWQRSQFHTIHQTFSPSLNRGGVQAPWGTIGSLRRKLFFFFF</sequence>
<protein>
    <submittedName>
        <fullName evidence="1">Uncharacterized protein</fullName>
    </submittedName>
</protein>
<evidence type="ECO:0000313" key="2">
    <source>
        <dbReference type="Proteomes" id="UP001066276"/>
    </source>
</evidence>
<proteinExistence type="predicted"/>
<dbReference type="AlphaFoldDB" id="A0AAV7N093"/>
<comment type="caution">
    <text evidence="1">The sequence shown here is derived from an EMBL/GenBank/DDBJ whole genome shotgun (WGS) entry which is preliminary data.</text>
</comment>
<accession>A0AAV7N093</accession>
<reference evidence="1" key="1">
    <citation type="journal article" date="2022" name="bioRxiv">
        <title>Sequencing and chromosome-scale assembly of the giantPleurodeles waltlgenome.</title>
        <authorList>
            <person name="Brown T."/>
            <person name="Elewa A."/>
            <person name="Iarovenko S."/>
            <person name="Subramanian E."/>
            <person name="Araus A.J."/>
            <person name="Petzold A."/>
            <person name="Susuki M."/>
            <person name="Suzuki K.-i.T."/>
            <person name="Hayashi T."/>
            <person name="Toyoda A."/>
            <person name="Oliveira C."/>
            <person name="Osipova E."/>
            <person name="Leigh N.D."/>
            <person name="Simon A."/>
            <person name="Yun M.H."/>
        </authorList>
    </citation>
    <scope>NUCLEOTIDE SEQUENCE</scope>
    <source>
        <strain evidence="1">20211129_DDA</strain>
        <tissue evidence="1">Liver</tissue>
    </source>
</reference>
<feature type="non-terminal residue" evidence="1">
    <location>
        <position position="1"/>
    </location>
</feature>
<organism evidence="1 2">
    <name type="scientific">Pleurodeles waltl</name>
    <name type="common">Iberian ribbed newt</name>
    <dbReference type="NCBI Taxonomy" id="8319"/>
    <lineage>
        <taxon>Eukaryota</taxon>
        <taxon>Metazoa</taxon>
        <taxon>Chordata</taxon>
        <taxon>Craniata</taxon>
        <taxon>Vertebrata</taxon>
        <taxon>Euteleostomi</taxon>
        <taxon>Amphibia</taxon>
        <taxon>Batrachia</taxon>
        <taxon>Caudata</taxon>
        <taxon>Salamandroidea</taxon>
        <taxon>Salamandridae</taxon>
        <taxon>Pleurodelinae</taxon>
        <taxon>Pleurodeles</taxon>
    </lineage>
</organism>
<evidence type="ECO:0000313" key="1">
    <source>
        <dbReference type="EMBL" id="KAJ1109016.1"/>
    </source>
</evidence>
<keyword evidence="2" id="KW-1185">Reference proteome</keyword>
<gene>
    <name evidence="1" type="ORF">NDU88_006385</name>
</gene>